<dbReference type="RefSeq" id="WP_281763424.1">
    <property type="nucleotide sequence ID" value="NZ_BRVO01000001.1"/>
</dbReference>
<protein>
    <submittedName>
        <fullName evidence="2">Uncharacterized protein</fullName>
    </submittedName>
</protein>
<feature type="compositionally biased region" description="Basic and acidic residues" evidence="1">
    <location>
        <begin position="385"/>
        <end position="401"/>
    </location>
</feature>
<evidence type="ECO:0000313" key="3">
    <source>
        <dbReference type="Proteomes" id="UP001143543"/>
    </source>
</evidence>
<dbReference type="EMBL" id="BRVO01000001">
    <property type="protein sequence ID" value="GLB47757.1"/>
    <property type="molecule type" value="Genomic_DNA"/>
</dbReference>
<comment type="caution">
    <text evidence="2">The sequence shown here is derived from an EMBL/GenBank/DDBJ whole genome shotgun (WGS) entry which is preliminary data.</text>
</comment>
<gene>
    <name evidence="2" type="ORF">Y10_01250</name>
</gene>
<feature type="region of interest" description="Disordered" evidence="1">
    <location>
        <begin position="371"/>
        <end position="401"/>
    </location>
</feature>
<sequence length="401" mass="44813">MPKQHFKSHVTRSGKSHLNVDRTNGIIKNVVIVQQGPNKNGSYFNTQFLKDLVVQGNAQQQGVKCRFGHPNMCATSLGSFIGRYHSFKLKGARVLANLHLDTIAQKTAVEGKGISMWEYVLDMASDNPDMFGNSIVVMSEEVEEVVKGKTYNSHLLQSFLASDLVDDPAATETLFSNSSDLGVAVTQFLDEHPAVFSVIQRHPAIVNDFFSRYADYLKQYKQRIDMNFLEKMRKQFGKTHQFDMDVTTATGEVVTVVTDAESPAEGDAVIDETGNPIADGELTLKDGSIWVIEEGVITAIKDAEEDPIDDDATIEQVMQSVNKLTTSLRNFQKQYRKDLKVHEDALQLVASSFEKRFNNLAKTVKTTAPNYVSDANKGKKSKFGSRYDPDRVKEIRDQKES</sequence>
<evidence type="ECO:0000256" key="1">
    <source>
        <dbReference type="SAM" id="MobiDB-lite"/>
    </source>
</evidence>
<proteinExistence type="predicted"/>
<evidence type="ECO:0000313" key="2">
    <source>
        <dbReference type="EMBL" id="GLB47757.1"/>
    </source>
</evidence>
<reference evidence="2" key="1">
    <citation type="submission" date="2022-07" db="EMBL/GenBank/DDBJ databases">
        <title>Taxonomy of Novel Oxalotrophic and Methylotrophic Bacteria.</title>
        <authorList>
            <person name="Sahin N."/>
            <person name="Tani A."/>
        </authorList>
    </citation>
    <scope>NUCLEOTIDE SEQUENCE</scope>
    <source>
        <strain evidence="2">Y10</strain>
    </source>
</reference>
<dbReference type="Proteomes" id="UP001143543">
    <property type="component" value="Unassembled WGS sequence"/>
</dbReference>
<accession>A0ABQ5MFT9</accession>
<organism evidence="2 3">
    <name type="scientific">Neptunitalea lumnitzerae</name>
    <dbReference type="NCBI Taxonomy" id="2965509"/>
    <lineage>
        <taxon>Bacteria</taxon>
        <taxon>Pseudomonadati</taxon>
        <taxon>Bacteroidota</taxon>
        <taxon>Flavobacteriia</taxon>
        <taxon>Flavobacteriales</taxon>
        <taxon>Flavobacteriaceae</taxon>
        <taxon>Neptunitalea</taxon>
    </lineage>
</organism>
<keyword evidence="3" id="KW-1185">Reference proteome</keyword>
<name>A0ABQ5MFT9_9FLAO</name>